<dbReference type="Pfam" id="PF06908">
    <property type="entry name" value="YpsA"/>
    <property type="match status" value="1"/>
</dbReference>
<dbReference type="SUPFAM" id="SSF102405">
    <property type="entry name" value="MCP/YpsA-like"/>
    <property type="match status" value="1"/>
</dbReference>
<reference evidence="1" key="2">
    <citation type="journal article" date="2021" name="Sci. Rep.">
        <title>The distribution of antibiotic resistance genes in chicken gut microbiota commensals.</title>
        <authorList>
            <person name="Juricova H."/>
            <person name="Matiasovicova J."/>
            <person name="Kubasova T."/>
            <person name="Cejkova D."/>
            <person name="Rychlik I."/>
        </authorList>
    </citation>
    <scope>NUCLEOTIDE SEQUENCE</scope>
    <source>
        <strain evidence="1">An559</strain>
    </source>
</reference>
<name>A0A938X6S1_9FIRM</name>
<dbReference type="AlphaFoldDB" id="A0A938X6S1"/>
<proteinExistence type="predicted"/>
<organism evidence="1 2">
    <name type="scientific">Merdimmobilis hominis</name>
    <dbReference type="NCBI Taxonomy" id="2897707"/>
    <lineage>
        <taxon>Bacteria</taxon>
        <taxon>Bacillati</taxon>
        <taxon>Bacillota</taxon>
        <taxon>Clostridia</taxon>
        <taxon>Eubacteriales</taxon>
        <taxon>Oscillospiraceae</taxon>
        <taxon>Merdimmobilis</taxon>
    </lineage>
</organism>
<dbReference type="PANTHER" id="PTHR38440:SF1">
    <property type="entry name" value="UPF0398 PROTEIN SPR0331"/>
    <property type="match status" value="1"/>
</dbReference>
<reference evidence="1" key="1">
    <citation type="submission" date="2020-08" db="EMBL/GenBank/DDBJ databases">
        <authorList>
            <person name="Cejkova D."/>
            <person name="Kubasova T."/>
            <person name="Jahodarova E."/>
            <person name="Rychlik I."/>
        </authorList>
    </citation>
    <scope>NUCLEOTIDE SEQUENCE</scope>
    <source>
        <strain evidence="1">An559</strain>
    </source>
</reference>
<dbReference type="Gene3D" id="3.40.50.450">
    <property type="match status" value="1"/>
</dbReference>
<evidence type="ECO:0000313" key="1">
    <source>
        <dbReference type="EMBL" id="MBM6921527.1"/>
    </source>
</evidence>
<dbReference type="EMBL" id="JACJKY010000018">
    <property type="protein sequence ID" value="MBM6921527.1"/>
    <property type="molecule type" value="Genomic_DNA"/>
</dbReference>
<dbReference type="InterPro" id="IPR010697">
    <property type="entry name" value="YspA"/>
</dbReference>
<sequence>MTKENTCCFTGHRKIAPAQQMIVAEHLRDTVEKLIRGGFTEFLAGGALGFDTMAAQCVLSLKEKYPHIRLVLALPCVTQTKGWSAEDVLVYENIKQQADEVVYTSQEYTRGCMFKRNRYLVDHSSVCVAYLTGNKGGTAYTVAYAHQKGLNVINLGAQ</sequence>
<evidence type="ECO:0000313" key="2">
    <source>
        <dbReference type="Proteomes" id="UP000774750"/>
    </source>
</evidence>
<dbReference type="PANTHER" id="PTHR38440">
    <property type="entry name" value="UPF0398 PROTEIN YPSA"/>
    <property type="match status" value="1"/>
</dbReference>
<keyword evidence="2" id="KW-1185">Reference proteome</keyword>
<comment type="caution">
    <text evidence="1">The sequence shown here is derived from an EMBL/GenBank/DDBJ whole genome shotgun (WGS) entry which is preliminary data.</text>
</comment>
<dbReference type="RefSeq" id="WP_204447539.1">
    <property type="nucleotide sequence ID" value="NZ_JACJKY010000018.1"/>
</dbReference>
<accession>A0A938X6S1</accession>
<dbReference type="Proteomes" id="UP000774750">
    <property type="component" value="Unassembled WGS sequence"/>
</dbReference>
<protein>
    <submittedName>
        <fullName evidence="1">DUF1273 family protein</fullName>
    </submittedName>
</protein>
<gene>
    <name evidence="1" type="ORF">H6A12_10200</name>
</gene>